<dbReference type="EMBL" id="CZKA01000043">
    <property type="protein sequence ID" value="CUR58030.1"/>
    <property type="molecule type" value="Genomic_DNA"/>
</dbReference>
<reference evidence="1" key="1">
    <citation type="submission" date="2015-08" db="EMBL/GenBank/DDBJ databases">
        <authorList>
            <person name="Babu N.S."/>
            <person name="Beckwith C.J."/>
            <person name="Beseler K.G."/>
            <person name="Brison A."/>
            <person name="Carone J.V."/>
            <person name="Caskin T.P."/>
            <person name="Diamond M."/>
            <person name="Durham M.E."/>
            <person name="Foxe J.M."/>
            <person name="Go M."/>
            <person name="Henderson B.A."/>
            <person name="Jones I.B."/>
            <person name="McGettigan J.A."/>
            <person name="Micheletti S.J."/>
            <person name="Nasrallah M.E."/>
            <person name="Ortiz D."/>
            <person name="Piller C.R."/>
            <person name="Privatt S.R."/>
            <person name="Schneider S.L."/>
            <person name="Sharp S."/>
            <person name="Smith T.C."/>
            <person name="Stanton J.D."/>
            <person name="Ullery H.E."/>
            <person name="Wilson R.J."/>
            <person name="Serrano M.G."/>
            <person name="Buck G."/>
            <person name="Lee V."/>
            <person name="Wang Y."/>
            <person name="Carvalho R."/>
            <person name="Voegtly L."/>
            <person name="Shi R."/>
            <person name="Duckworth R."/>
            <person name="Johnson A."/>
            <person name="Loviza R."/>
            <person name="Walstead R."/>
            <person name="Shah Z."/>
            <person name="Kiflezghi M."/>
            <person name="Wade K."/>
            <person name="Ball S.L."/>
            <person name="Bradley K.W."/>
            <person name="Asai D.J."/>
            <person name="Bowman C.A."/>
            <person name="Russell D.A."/>
            <person name="Pope W.H."/>
            <person name="Jacobs-Sera D."/>
            <person name="Hendrix R.W."/>
            <person name="Hatfull G.F."/>
        </authorList>
    </citation>
    <scope>NUCLEOTIDE SEQUENCE</scope>
</reference>
<name>A0A2P2C7Q6_9ZZZZ</name>
<organism evidence="1">
    <name type="scientific">metagenome</name>
    <dbReference type="NCBI Taxonomy" id="256318"/>
    <lineage>
        <taxon>unclassified sequences</taxon>
        <taxon>metagenomes</taxon>
    </lineage>
</organism>
<proteinExistence type="predicted"/>
<gene>
    <name evidence="1" type="ORF">NOCA2480065</name>
</gene>
<dbReference type="AlphaFoldDB" id="A0A2P2C7Q6"/>
<protein>
    <submittedName>
        <fullName evidence="1">Uncharacterized protein</fullName>
    </submittedName>
</protein>
<evidence type="ECO:0000313" key="1">
    <source>
        <dbReference type="EMBL" id="CUR58030.1"/>
    </source>
</evidence>
<accession>A0A2P2C7Q6</accession>
<sequence>MPREPGRRLGLLETGPILGAGIARLRVMDVAWEYAVLRVYKHFPDPNTGQELWALQTRGRIEHGEIATDDLELFNDLGRAGWRVRFRSAGSGMPDSKLLDRYVRETTTGTVIGTDEWLLERRLETRRPLNARP</sequence>